<dbReference type="GO" id="GO:0005634">
    <property type="term" value="C:nucleus"/>
    <property type="evidence" value="ECO:0007669"/>
    <property type="project" value="TreeGrafter"/>
</dbReference>
<dbReference type="PANTHER" id="PTHR46403:SF1">
    <property type="entry name" value="TP53-REGULATED INHIBITOR OF APOPTOSIS 1"/>
    <property type="match status" value="1"/>
</dbReference>
<dbReference type="GO" id="GO:0005829">
    <property type="term" value="C:cytosol"/>
    <property type="evidence" value="ECO:0007669"/>
    <property type="project" value="TreeGrafter"/>
</dbReference>
<dbReference type="Pfam" id="PF05254">
    <property type="entry name" value="UPF0203"/>
    <property type="match status" value="1"/>
</dbReference>
<name>A0A139AJ78_GONPJ</name>
<feature type="compositionally biased region" description="Low complexity" evidence="3">
    <location>
        <begin position="112"/>
        <end position="126"/>
    </location>
</feature>
<evidence type="ECO:0000256" key="2">
    <source>
        <dbReference type="ARBA" id="ARBA00023157"/>
    </source>
</evidence>
<proteinExistence type="inferred from homology"/>
<dbReference type="Proteomes" id="UP000070544">
    <property type="component" value="Unassembled WGS sequence"/>
</dbReference>
<dbReference type="OrthoDB" id="19091at2759"/>
<keyword evidence="2" id="KW-1015">Disulfide bond</keyword>
<organism evidence="4 5">
    <name type="scientific">Gonapodya prolifera (strain JEL478)</name>
    <name type="common">Monoblepharis prolifera</name>
    <dbReference type="NCBI Taxonomy" id="1344416"/>
    <lineage>
        <taxon>Eukaryota</taxon>
        <taxon>Fungi</taxon>
        <taxon>Fungi incertae sedis</taxon>
        <taxon>Chytridiomycota</taxon>
        <taxon>Chytridiomycota incertae sedis</taxon>
        <taxon>Monoblepharidomycetes</taxon>
        <taxon>Monoblepharidales</taxon>
        <taxon>Gonapodyaceae</taxon>
        <taxon>Gonapodya</taxon>
    </lineage>
</organism>
<dbReference type="PANTHER" id="PTHR46403">
    <property type="entry name" value="TP53-REGULATED INHIBITOR OF APOPTOSIS 1"/>
    <property type="match status" value="1"/>
</dbReference>
<dbReference type="GO" id="GO:0005758">
    <property type="term" value="C:mitochondrial intermembrane space"/>
    <property type="evidence" value="ECO:0007669"/>
    <property type="project" value="TreeGrafter"/>
</dbReference>
<evidence type="ECO:0000313" key="5">
    <source>
        <dbReference type="Proteomes" id="UP000070544"/>
    </source>
</evidence>
<dbReference type="GO" id="GO:1990050">
    <property type="term" value="F:phosphatidic acid transfer activity"/>
    <property type="evidence" value="ECO:0007669"/>
    <property type="project" value="TreeGrafter"/>
</dbReference>
<reference evidence="4 5" key="1">
    <citation type="journal article" date="2015" name="Genome Biol. Evol.">
        <title>Phylogenomic analyses indicate that early fungi evolved digesting cell walls of algal ancestors of land plants.</title>
        <authorList>
            <person name="Chang Y."/>
            <person name="Wang S."/>
            <person name="Sekimoto S."/>
            <person name="Aerts A.L."/>
            <person name="Choi C."/>
            <person name="Clum A."/>
            <person name="LaButti K.M."/>
            <person name="Lindquist E.A."/>
            <person name="Yee Ngan C."/>
            <person name="Ohm R.A."/>
            <person name="Salamov A.A."/>
            <person name="Grigoriev I.V."/>
            <person name="Spatafora J.W."/>
            <person name="Berbee M.L."/>
        </authorList>
    </citation>
    <scope>NUCLEOTIDE SEQUENCE [LARGE SCALE GENOMIC DNA]</scope>
    <source>
        <strain evidence="4 5">JEL478</strain>
    </source>
</reference>
<dbReference type="InterPro" id="IPR007918">
    <property type="entry name" value="MDM35_apoptosis"/>
</dbReference>
<feature type="region of interest" description="Disordered" evidence="3">
    <location>
        <begin position="84"/>
        <end position="165"/>
    </location>
</feature>
<feature type="compositionally biased region" description="Polar residues" evidence="3">
    <location>
        <begin position="134"/>
        <end position="147"/>
    </location>
</feature>
<evidence type="ECO:0000256" key="1">
    <source>
        <dbReference type="ARBA" id="ARBA00006196"/>
    </source>
</evidence>
<evidence type="ECO:0000313" key="4">
    <source>
        <dbReference type="EMBL" id="KXS16850.1"/>
    </source>
</evidence>
<comment type="similarity">
    <text evidence="1">Belongs to the TRIAP1/MDM35 family.</text>
</comment>
<dbReference type="STRING" id="1344416.A0A139AJ78"/>
<dbReference type="EMBL" id="KQ965750">
    <property type="protein sequence ID" value="KXS16850.1"/>
    <property type="molecule type" value="Genomic_DNA"/>
</dbReference>
<gene>
    <name evidence="4" type="ORF">M427DRAFT_55183</name>
</gene>
<evidence type="ECO:0000256" key="3">
    <source>
        <dbReference type="SAM" id="MobiDB-lite"/>
    </source>
</evidence>
<dbReference type="AlphaFoldDB" id="A0A139AJ78"/>
<sequence>MASSLAPQCTPLKREYDTCFNKWYAESFLKGAYEPGVSSNGNGGVGEQGKARTECDELFEKYRACVWNAIESRNLATLIADARRDTGDAFTPPTSPTPSSNSTSPSPPTTTPPTKTNRPISSSSSDAWHDSHSPINSAASTGQQSTGAPVCEGDSCEYIPKGRGR</sequence>
<dbReference type="GO" id="GO:0045332">
    <property type="term" value="P:phospholipid translocation"/>
    <property type="evidence" value="ECO:0007669"/>
    <property type="project" value="TreeGrafter"/>
</dbReference>
<protein>
    <submittedName>
        <fullName evidence="4">UPF0203-domain-containing protein</fullName>
    </submittedName>
</protein>
<keyword evidence="5" id="KW-1185">Reference proteome</keyword>
<accession>A0A139AJ78</accession>